<dbReference type="Pfam" id="PF13444">
    <property type="entry name" value="Acetyltransf_5"/>
    <property type="match status" value="1"/>
</dbReference>
<dbReference type="AlphaFoldDB" id="A0AA36IPX9"/>
<dbReference type="Gene3D" id="1.10.287.130">
    <property type="match status" value="1"/>
</dbReference>
<organism evidence="6 7">
    <name type="scientific">Effrenium voratum</name>
    <dbReference type="NCBI Taxonomy" id="2562239"/>
    <lineage>
        <taxon>Eukaryota</taxon>
        <taxon>Sar</taxon>
        <taxon>Alveolata</taxon>
        <taxon>Dinophyceae</taxon>
        <taxon>Suessiales</taxon>
        <taxon>Symbiodiniaceae</taxon>
        <taxon>Effrenium</taxon>
    </lineage>
</organism>
<dbReference type="SUPFAM" id="SSF52172">
    <property type="entry name" value="CheY-like"/>
    <property type="match status" value="1"/>
</dbReference>
<evidence type="ECO:0000313" key="7">
    <source>
        <dbReference type="Proteomes" id="UP001178507"/>
    </source>
</evidence>
<protein>
    <recommendedName>
        <fullName evidence="8">Histidine kinase</fullName>
    </recommendedName>
</protein>
<dbReference type="PRINTS" id="PR00344">
    <property type="entry name" value="BCTRLSENSOR"/>
</dbReference>
<dbReference type="Pfam" id="PF02518">
    <property type="entry name" value="HATPase_c"/>
    <property type="match status" value="1"/>
</dbReference>
<dbReference type="InterPro" id="IPR016181">
    <property type="entry name" value="Acyl_CoA_acyltransferase"/>
</dbReference>
<dbReference type="PROSITE" id="PS50109">
    <property type="entry name" value="HIS_KIN"/>
    <property type="match status" value="1"/>
</dbReference>
<evidence type="ECO:0000256" key="3">
    <source>
        <dbReference type="PROSITE-ProRule" id="PRU00169"/>
    </source>
</evidence>
<dbReference type="SMART" id="SM00388">
    <property type="entry name" value="HisKA"/>
    <property type="match status" value="1"/>
</dbReference>
<dbReference type="InterPro" id="IPR004358">
    <property type="entry name" value="Sig_transdc_His_kin-like_C"/>
</dbReference>
<keyword evidence="7" id="KW-1185">Reference proteome</keyword>
<dbReference type="Gene3D" id="3.30.565.10">
    <property type="entry name" value="Histidine kinase-like ATPase, C-terminal domain"/>
    <property type="match status" value="1"/>
</dbReference>
<dbReference type="SUPFAM" id="SSF55874">
    <property type="entry name" value="ATPase domain of HSP90 chaperone/DNA topoisomerase II/histidine kinase"/>
    <property type="match status" value="1"/>
</dbReference>
<dbReference type="EMBL" id="CAUJNA010002223">
    <property type="protein sequence ID" value="CAJ1391530.1"/>
    <property type="molecule type" value="Genomic_DNA"/>
</dbReference>
<dbReference type="SMART" id="SM00387">
    <property type="entry name" value="HATPase_c"/>
    <property type="match status" value="1"/>
</dbReference>
<evidence type="ECO:0000256" key="1">
    <source>
        <dbReference type="ARBA" id="ARBA00022553"/>
    </source>
</evidence>
<feature type="modified residue" description="4-aspartylphosphate" evidence="3">
    <location>
        <position position="443"/>
    </location>
</feature>
<feature type="domain" description="Histidine kinase" evidence="4">
    <location>
        <begin position="14"/>
        <end position="237"/>
    </location>
</feature>
<dbReference type="PROSITE" id="PS50110">
    <property type="entry name" value="RESPONSE_REGULATORY"/>
    <property type="match status" value="1"/>
</dbReference>
<dbReference type="PANTHER" id="PTHR45339">
    <property type="entry name" value="HYBRID SIGNAL TRANSDUCTION HISTIDINE KINASE J"/>
    <property type="match status" value="1"/>
</dbReference>
<evidence type="ECO:0000259" key="5">
    <source>
        <dbReference type="PROSITE" id="PS50110"/>
    </source>
</evidence>
<keyword evidence="1 3" id="KW-0597">Phosphoprotein</keyword>
<accession>A0AA36IPX9</accession>
<dbReference type="InterPro" id="IPR003594">
    <property type="entry name" value="HATPase_dom"/>
</dbReference>
<name>A0AA36IPX9_9DINO</name>
<proteinExistence type="predicted"/>
<dbReference type="Gene3D" id="3.40.630.30">
    <property type="match status" value="1"/>
</dbReference>
<dbReference type="SUPFAM" id="SSF47384">
    <property type="entry name" value="Homodimeric domain of signal transducing histidine kinase"/>
    <property type="match status" value="1"/>
</dbReference>
<dbReference type="PANTHER" id="PTHR45339:SF1">
    <property type="entry name" value="HYBRID SIGNAL TRANSDUCTION HISTIDINE KINASE J"/>
    <property type="match status" value="1"/>
</dbReference>
<evidence type="ECO:0000313" key="6">
    <source>
        <dbReference type="EMBL" id="CAJ1391530.1"/>
    </source>
</evidence>
<evidence type="ECO:0008006" key="8">
    <source>
        <dbReference type="Google" id="ProtNLM"/>
    </source>
</evidence>
<comment type="caution">
    <text evidence="6">The sequence shown here is derived from an EMBL/GenBank/DDBJ whole genome shotgun (WGS) entry which is preliminary data.</text>
</comment>
<feature type="domain" description="Response regulatory" evidence="5">
    <location>
        <begin position="392"/>
        <end position="514"/>
    </location>
</feature>
<dbReference type="Gene3D" id="3.40.50.2300">
    <property type="match status" value="1"/>
</dbReference>
<evidence type="ECO:0000259" key="4">
    <source>
        <dbReference type="PROSITE" id="PS50109"/>
    </source>
</evidence>
<gene>
    <name evidence="6" type="ORF">EVOR1521_LOCUS16794</name>
</gene>
<dbReference type="CDD" id="cd17546">
    <property type="entry name" value="REC_hyHK_CKI1_RcsC-like"/>
    <property type="match status" value="1"/>
</dbReference>
<dbReference type="InterPro" id="IPR011006">
    <property type="entry name" value="CheY-like_superfamily"/>
</dbReference>
<dbReference type="Pfam" id="PF00512">
    <property type="entry name" value="HisKA"/>
    <property type="match status" value="1"/>
</dbReference>
<dbReference type="InterPro" id="IPR036890">
    <property type="entry name" value="HATPase_C_sf"/>
</dbReference>
<dbReference type="CDD" id="cd00082">
    <property type="entry name" value="HisKA"/>
    <property type="match status" value="1"/>
</dbReference>
<dbReference type="FunFam" id="3.30.565.10:FF:000010">
    <property type="entry name" value="Sensor histidine kinase RcsC"/>
    <property type="match status" value="1"/>
</dbReference>
<dbReference type="InterPro" id="IPR036097">
    <property type="entry name" value="HisK_dim/P_sf"/>
</dbReference>
<dbReference type="Pfam" id="PF00072">
    <property type="entry name" value="Response_reg"/>
    <property type="match status" value="1"/>
</dbReference>
<dbReference type="SUPFAM" id="SSF55729">
    <property type="entry name" value="Acyl-CoA N-acyltransferases (Nat)"/>
    <property type="match status" value="1"/>
</dbReference>
<dbReference type="InterPro" id="IPR003661">
    <property type="entry name" value="HisK_dim/P_dom"/>
</dbReference>
<dbReference type="SMART" id="SM00448">
    <property type="entry name" value="REC"/>
    <property type="match status" value="1"/>
</dbReference>
<evidence type="ECO:0000256" key="2">
    <source>
        <dbReference type="ARBA" id="ARBA00023012"/>
    </source>
</evidence>
<reference evidence="6" key="1">
    <citation type="submission" date="2023-08" db="EMBL/GenBank/DDBJ databases">
        <authorList>
            <person name="Chen Y."/>
            <person name="Shah S."/>
            <person name="Dougan E. K."/>
            <person name="Thang M."/>
            <person name="Chan C."/>
        </authorList>
    </citation>
    <scope>NUCLEOTIDE SEQUENCE</scope>
</reference>
<keyword evidence="2" id="KW-0902">Two-component regulatory system</keyword>
<dbReference type="InterPro" id="IPR005467">
    <property type="entry name" value="His_kinase_dom"/>
</dbReference>
<dbReference type="CDD" id="cd16922">
    <property type="entry name" value="HATPase_EvgS-ArcB-TorS-like"/>
    <property type="match status" value="1"/>
</dbReference>
<dbReference type="Proteomes" id="UP001178507">
    <property type="component" value="Unassembled WGS sequence"/>
</dbReference>
<sequence length="718" mass="77177">MDETNASKSQFLAIVSHEIRTPLNGIVGMGKLLADTPLTAEQRNYVEAITSSSEALMLLVNDLLEFGRSGADTSTPVFSATDMRALTSGVIELLAGRAHEKGLDLGYSIAPGVPVSMRADAKGLRQILFNIVANAIKFTAEGGIAVEIGHAPSSDGGRAHDLTITVRDSGPGIPIEKQAQIFEPFEQADMSLARRHDGAGLGLAIAKRLVDRLGGTIAFESSPDMGTEFTVRVPAGIEPQKGAEPSDEALSGQHFCLMMRAGCEADMLADAIAGHGGSVEHTTAPELALDRLHDMPGATVLIDSRLMRDPDRALGLADRIAARGGRPVVLIEPEERGTLGAQFKADGHAFLTRPVRGSSLLRVLERTLDGKPADDLSNPLSLVTPAAQRRRRLLLAEDNPVNALLACSVLEKAGHAVTLADNGKAALDRMTAPDAAFDLVLMDVHMPVLDGAEAIRLFRTHEDAHGGDTRLPIVALTADDDPELERLLLAVGAQKIVRKPLTAQNLHVLFETLDSAIGKLRARLATTGDEIRAAQRLRHAVFSAEFAAPGDEDGIDADGYDALCDHLIVLDTAIAGTDTDRIIGTYRLLPQQNLAGRPFYSDSAFDIGALLERHDGRRFLELGRSCVLPDYRSKRTIELLWQGIWAYCRRNAIDVMFGCASFAGRVPARHAMALAFLHHHARATGDWSVTARAETRVDMDFMPAEAIDLKAAMRALAR</sequence>
<dbReference type="GO" id="GO:0000155">
    <property type="term" value="F:phosphorelay sensor kinase activity"/>
    <property type="evidence" value="ECO:0007669"/>
    <property type="project" value="InterPro"/>
</dbReference>
<dbReference type="InterPro" id="IPR001789">
    <property type="entry name" value="Sig_transdc_resp-reg_receiver"/>
</dbReference>